<keyword evidence="2" id="KW-1185">Reference proteome</keyword>
<dbReference type="AlphaFoldDB" id="A0A2Z6T8M1"/>
<name>A0A2Z6T8M1_9LACO</name>
<comment type="caution">
    <text evidence="1">The sequence shown here is derived from an EMBL/GenBank/DDBJ whole genome shotgun (WGS) entry which is preliminary data.</text>
</comment>
<dbReference type="SUPFAM" id="SSF46785">
    <property type="entry name" value="Winged helix' DNA-binding domain"/>
    <property type="match status" value="1"/>
</dbReference>
<accession>A0A2Z6T8M1</accession>
<reference evidence="2" key="1">
    <citation type="submission" date="2018-03" db="EMBL/GenBank/DDBJ databases">
        <title>New taxa in the Lactobacillus gasseri group.</title>
        <authorList>
            <person name="Tanizawa Y."/>
            <person name="Tohno M."/>
            <person name="Endo A."/>
            <person name="Arita M."/>
        </authorList>
    </citation>
    <scope>NUCLEOTIDE SEQUENCE [LARGE SCALE GENOMIC DNA]</scope>
    <source>
        <strain evidence="2">DSM 24759</strain>
    </source>
</reference>
<organism evidence="1 2">
    <name type="scientific">Lactobacillus rodentium</name>
    <dbReference type="NCBI Taxonomy" id="947835"/>
    <lineage>
        <taxon>Bacteria</taxon>
        <taxon>Bacillati</taxon>
        <taxon>Bacillota</taxon>
        <taxon>Bacilli</taxon>
        <taxon>Lactobacillales</taxon>
        <taxon>Lactobacillaceae</taxon>
        <taxon>Lactobacillus</taxon>
    </lineage>
</organism>
<gene>
    <name evidence="1" type="primary">marR</name>
    <name evidence="1" type="ORF">LrDSM24759_12050</name>
</gene>
<evidence type="ECO:0000313" key="2">
    <source>
        <dbReference type="Proteomes" id="UP000257317"/>
    </source>
</evidence>
<protein>
    <submittedName>
        <fullName evidence="1">MarR family transcriptional regulator</fullName>
    </submittedName>
</protein>
<evidence type="ECO:0000313" key="1">
    <source>
        <dbReference type="EMBL" id="GBG05291.1"/>
    </source>
</evidence>
<proteinExistence type="predicted"/>
<dbReference type="InterPro" id="IPR036388">
    <property type="entry name" value="WH-like_DNA-bd_sf"/>
</dbReference>
<dbReference type="Gene3D" id="1.10.10.10">
    <property type="entry name" value="Winged helix-like DNA-binding domain superfamily/Winged helix DNA-binding domain"/>
    <property type="match status" value="1"/>
</dbReference>
<sequence length="136" mass="15612">MDILTFNLVEEKIKKLIYQKCSLNLSQTRLLLYFDSTQNKKISMGSLASALNISLSTLSRQINQKQTLVLVDLERAKYSSTKVLCLNQKGLDKVEQLRGLLNEIELILLDEWGKEEVLHFQNQLDKILSTLNEQVS</sequence>
<dbReference type="RefSeq" id="WP_117118621.1">
    <property type="nucleotide sequence ID" value="NZ_BFBY01000010.1"/>
</dbReference>
<dbReference type="EMBL" id="BFBY01000010">
    <property type="protein sequence ID" value="GBG05291.1"/>
    <property type="molecule type" value="Genomic_DNA"/>
</dbReference>
<dbReference type="OrthoDB" id="2317885at2"/>
<dbReference type="Proteomes" id="UP000257317">
    <property type="component" value="Unassembled WGS sequence"/>
</dbReference>
<dbReference type="InterPro" id="IPR036390">
    <property type="entry name" value="WH_DNA-bd_sf"/>
</dbReference>